<evidence type="ECO:0000256" key="5">
    <source>
        <dbReference type="SAM" id="Phobius"/>
    </source>
</evidence>
<dbReference type="RefSeq" id="WP_228084626.1">
    <property type="nucleotide sequence ID" value="NZ_CP064041.1"/>
</dbReference>
<dbReference type="PANTHER" id="PTHR10283:SF82">
    <property type="entry name" value="SOLUTE CARRIER FAMILY 13 MEMBER 2"/>
    <property type="match status" value="1"/>
</dbReference>
<feature type="transmembrane region" description="Helical" evidence="5">
    <location>
        <begin position="78"/>
        <end position="99"/>
    </location>
</feature>
<name>A0A9Q3YIF5_VIBPH</name>
<feature type="transmembrane region" description="Helical" evidence="5">
    <location>
        <begin position="395"/>
        <end position="418"/>
    </location>
</feature>
<feature type="transmembrane region" description="Helical" evidence="5">
    <location>
        <begin position="120"/>
        <end position="139"/>
    </location>
</feature>
<dbReference type="Pfam" id="PF00939">
    <property type="entry name" value="Na_sulph_symp"/>
    <property type="match status" value="1"/>
</dbReference>
<feature type="transmembrane region" description="Helical" evidence="5">
    <location>
        <begin position="169"/>
        <end position="191"/>
    </location>
</feature>
<feature type="transmembrane region" description="Helical" evidence="5">
    <location>
        <begin position="39"/>
        <end position="72"/>
    </location>
</feature>
<sequence>MVSRLNIKSVAVIIALIFALVISIFPLPGQSEMFSRSAAVVLVTLVFWSSGFVPPFLASLIFFALVTILGLISPSIVFAGFGSTAVWLIISGFIIGAAISKSGLGQKLATLISPYLTVSYPRLIAGLVFSAMLLGFIMPSSVGRAVVLIPIGMALADTIGLNKGSNGRIGIATALAISCNMPSFAVLPANIPNMILAGSSENLFNITFGYTEYLLLHFPILGIVKSLVVIWLVLRIFPDEISAPSATKNTSSESFVSDQKMQTKVGILLVITLLFWITDTIHAINPAWVGLVTAIILLLPKWGIVEPKAFNSSVDFATVIFVAGALGLGALVNESGIGSALGQLFGHILPADQNSSFLSFMALSIISTLTGLIATIPGVPTVLTPMAGDFSQITGFSLPAVIMTQVIGFSTVIFPYQVGPLVVAMQLSKEPLSKLLKITLPLTAITVVVLMPLDFLWWQLLGWIS</sequence>
<comment type="caution">
    <text evidence="6">The sequence shown here is derived from an EMBL/GenBank/DDBJ whole genome shotgun (WGS) entry which is preliminary data.</text>
</comment>
<keyword evidence="3 5" id="KW-1133">Transmembrane helix</keyword>
<evidence type="ECO:0000313" key="6">
    <source>
        <dbReference type="EMBL" id="MCC3806219.1"/>
    </source>
</evidence>
<evidence type="ECO:0000256" key="1">
    <source>
        <dbReference type="ARBA" id="ARBA00004141"/>
    </source>
</evidence>
<feature type="transmembrane region" description="Helical" evidence="5">
    <location>
        <begin position="265"/>
        <end position="281"/>
    </location>
</feature>
<dbReference type="Proteomes" id="UP000726777">
    <property type="component" value="Unassembled WGS sequence"/>
</dbReference>
<organism evidence="6 7">
    <name type="scientific">Vibrio parahaemolyticus</name>
    <dbReference type="NCBI Taxonomy" id="670"/>
    <lineage>
        <taxon>Bacteria</taxon>
        <taxon>Pseudomonadati</taxon>
        <taxon>Pseudomonadota</taxon>
        <taxon>Gammaproteobacteria</taxon>
        <taxon>Vibrionales</taxon>
        <taxon>Vibrionaceae</taxon>
        <taxon>Vibrio</taxon>
    </lineage>
</organism>
<feature type="transmembrane region" description="Helical" evidence="5">
    <location>
        <begin position="357"/>
        <end position="383"/>
    </location>
</feature>
<evidence type="ECO:0000256" key="3">
    <source>
        <dbReference type="ARBA" id="ARBA00022989"/>
    </source>
</evidence>
<dbReference type="AlphaFoldDB" id="A0A9Q3YIF5"/>
<dbReference type="GO" id="GO:0005886">
    <property type="term" value="C:plasma membrane"/>
    <property type="evidence" value="ECO:0007669"/>
    <property type="project" value="TreeGrafter"/>
</dbReference>
<feature type="transmembrane region" description="Helical" evidence="5">
    <location>
        <begin position="6"/>
        <end position="27"/>
    </location>
</feature>
<proteinExistence type="predicted"/>
<feature type="transmembrane region" description="Helical" evidence="5">
    <location>
        <begin position="213"/>
        <end position="234"/>
    </location>
</feature>
<keyword evidence="4 5" id="KW-0472">Membrane</keyword>
<accession>A0A9Q3YIF5</accession>
<reference evidence="6" key="1">
    <citation type="submission" date="2020-09" db="EMBL/GenBank/DDBJ databases">
        <title>Genome sequence of Vibrio parahaemolyticus isolates.</title>
        <authorList>
            <person name="Hammerl J.A."/>
            <person name="Strauch E."/>
        </authorList>
    </citation>
    <scope>NUCLEOTIDE SEQUENCE</scope>
    <source>
        <strain evidence="6">17-VB00146</strain>
    </source>
</reference>
<comment type="subcellular location">
    <subcellularLocation>
        <location evidence="1">Membrane</location>
        <topology evidence="1">Multi-pass membrane protein</topology>
    </subcellularLocation>
</comment>
<feature type="transmembrane region" description="Helical" evidence="5">
    <location>
        <begin position="438"/>
        <end position="458"/>
    </location>
</feature>
<evidence type="ECO:0000313" key="7">
    <source>
        <dbReference type="Proteomes" id="UP000726777"/>
    </source>
</evidence>
<evidence type="ECO:0000256" key="4">
    <source>
        <dbReference type="ARBA" id="ARBA00023136"/>
    </source>
</evidence>
<dbReference type="InterPro" id="IPR001898">
    <property type="entry name" value="SLC13A/DASS"/>
</dbReference>
<dbReference type="GO" id="GO:1905039">
    <property type="term" value="P:carboxylic acid transmembrane transport"/>
    <property type="evidence" value="ECO:0007669"/>
    <property type="project" value="UniProtKB-ARBA"/>
</dbReference>
<gene>
    <name evidence="6" type="ORF">IB292_14290</name>
</gene>
<dbReference type="PANTHER" id="PTHR10283">
    <property type="entry name" value="SOLUTE CARRIER FAMILY 13 MEMBER"/>
    <property type="match status" value="1"/>
</dbReference>
<feature type="transmembrane region" description="Helical" evidence="5">
    <location>
        <begin position="287"/>
        <end position="304"/>
    </location>
</feature>
<keyword evidence="2 5" id="KW-0812">Transmembrane</keyword>
<dbReference type="EMBL" id="JACVHL010000014">
    <property type="protein sequence ID" value="MCC3806219.1"/>
    <property type="molecule type" value="Genomic_DNA"/>
</dbReference>
<protein>
    <submittedName>
        <fullName evidence="6">Anion permease</fullName>
    </submittedName>
</protein>
<dbReference type="GO" id="GO:0008514">
    <property type="term" value="F:organic anion transmembrane transporter activity"/>
    <property type="evidence" value="ECO:0007669"/>
    <property type="project" value="UniProtKB-ARBA"/>
</dbReference>
<feature type="transmembrane region" description="Helical" evidence="5">
    <location>
        <begin position="316"/>
        <end position="337"/>
    </location>
</feature>
<evidence type="ECO:0000256" key="2">
    <source>
        <dbReference type="ARBA" id="ARBA00022692"/>
    </source>
</evidence>